<feature type="chain" id="PRO_5022908654" description="EF-hand domain-containing protein" evidence="1">
    <location>
        <begin position="21"/>
        <end position="596"/>
    </location>
</feature>
<dbReference type="EMBL" id="VSWC01000196">
    <property type="protein sequence ID" value="KAA1065933.1"/>
    <property type="molecule type" value="Genomic_DNA"/>
</dbReference>
<proteinExistence type="predicted"/>
<dbReference type="Proteomes" id="UP000324748">
    <property type="component" value="Unassembled WGS sequence"/>
</dbReference>
<dbReference type="AlphaFoldDB" id="A0A5B0LPS5"/>
<sequence>MNPNLMLKIFILTGSTLIEGIKAPIGSSYGKNLVESKNAFIKSVQGSKQNDGMTLDLLGKIDSDHGIYSGKVQQERKKRKLEGTKNSEMDLGLSLSVQQGSNVSNIHESRKVKLETDSREILKCGSKSLTGIENWKKDFQELELDHQTKFQIEYHIEFVINSLKKMFQEGTPEDNDQNKVFNKGKGVSDMTTWLSSIFSVEKMMDISRIPDVLQARSIIHKWFELMMNVCVEIQQQKIITQEYFSHLLNKDEKVQYFIMNYVKTKFYPYDIGAVYVNFNQKLSLLEDASMKENVIIFKSLDQDTWGKIEFQYVETCLERYLSTTEYPTKEFMKLRRSFLELKSTDRKENNLKQITEMFFVELINFISSQMSFEDVHINDEKLLELKILYDMYRFVLKYKKHDLPSQIMEAFQEEVQHEVRIFEATIILLGSIFHCIYIRSKEFVQKVTQEANQFNQDIPSLIVELCKSSRYISDSNQKREIPKLDALSEKEKVLLVKLNSIGYQVYHSCVLGQMKSSIPLKSKDIQDSIMRCALIFKCVAEQFVVFDAYKHDSYDLHLPQNVPSLSKSSYRMAFQKVRDFDASISLQLRKYKYSFN</sequence>
<evidence type="ECO:0008006" key="4">
    <source>
        <dbReference type="Google" id="ProtNLM"/>
    </source>
</evidence>
<reference evidence="2 3" key="1">
    <citation type="submission" date="2019-05" db="EMBL/GenBank/DDBJ databases">
        <title>Emergence of the Ug99 lineage of the wheat stem rust pathogen through somatic hybridization.</title>
        <authorList>
            <person name="Li F."/>
            <person name="Upadhyaya N.M."/>
            <person name="Sperschneider J."/>
            <person name="Matny O."/>
            <person name="Nguyen-Phuc H."/>
            <person name="Mago R."/>
            <person name="Raley C."/>
            <person name="Miller M.E."/>
            <person name="Silverstein K.A.T."/>
            <person name="Henningsen E."/>
            <person name="Hirsch C.D."/>
            <person name="Visser B."/>
            <person name="Pretorius Z.A."/>
            <person name="Steffenson B.J."/>
            <person name="Schwessinger B."/>
            <person name="Dodds P.N."/>
            <person name="Figueroa M."/>
        </authorList>
    </citation>
    <scope>NUCLEOTIDE SEQUENCE [LARGE SCALE GENOMIC DNA]</scope>
    <source>
        <strain evidence="2">21-0</strain>
    </source>
</reference>
<feature type="signal peptide" evidence="1">
    <location>
        <begin position="1"/>
        <end position="20"/>
    </location>
</feature>
<evidence type="ECO:0000313" key="3">
    <source>
        <dbReference type="Proteomes" id="UP000324748"/>
    </source>
</evidence>
<comment type="caution">
    <text evidence="2">The sequence shown here is derived from an EMBL/GenBank/DDBJ whole genome shotgun (WGS) entry which is preliminary data.</text>
</comment>
<evidence type="ECO:0000256" key="1">
    <source>
        <dbReference type="SAM" id="SignalP"/>
    </source>
</evidence>
<gene>
    <name evidence="2" type="ORF">PGT21_015992</name>
</gene>
<keyword evidence="3" id="KW-1185">Reference proteome</keyword>
<keyword evidence="1" id="KW-0732">Signal</keyword>
<evidence type="ECO:0000313" key="2">
    <source>
        <dbReference type="EMBL" id="KAA1065933.1"/>
    </source>
</evidence>
<accession>A0A5B0LPS5</accession>
<protein>
    <recommendedName>
        <fullName evidence="4">EF-hand domain-containing protein</fullName>
    </recommendedName>
</protein>
<name>A0A5B0LPS5_PUCGR</name>
<dbReference type="OrthoDB" id="2510912at2759"/>
<organism evidence="2 3">
    <name type="scientific">Puccinia graminis f. sp. tritici</name>
    <dbReference type="NCBI Taxonomy" id="56615"/>
    <lineage>
        <taxon>Eukaryota</taxon>
        <taxon>Fungi</taxon>
        <taxon>Dikarya</taxon>
        <taxon>Basidiomycota</taxon>
        <taxon>Pucciniomycotina</taxon>
        <taxon>Pucciniomycetes</taxon>
        <taxon>Pucciniales</taxon>
        <taxon>Pucciniaceae</taxon>
        <taxon>Puccinia</taxon>
    </lineage>
</organism>